<dbReference type="Proteomes" id="UP000269945">
    <property type="component" value="Unassembled WGS sequence"/>
</dbReference>
<dbReference type="AlphaFoldDB" id="A0A9X9PT12"/>
<keyword evidence="2" id="KW-1185">Reference proteome</keyword>
<proteinExistence type="predicted"/>
<gene>
    <name evidence="1" type="ORF">BN2614_LOCUS2</name>
</gene>
<accession>A0A9X9PT12</accession>
<organism evidence="1 2">
    <name type="scientific">Gulo gulo</name>
    <name type="common">Wolverine</name>
    <name type="synonym">Gluton</name>
    <dbReference type="NCBI Taxonomy" id="48420"/>
    <lineage>
        <taxon>Eukaryota</taxon>
        <taxon>Metazoa</taxon>
        <taxon>Chordata</taxon>
        <taxon>Craniata</taxon>
        <taxon>Vertebrata</taxon>
        <taxon>Euteleostomi</taxon>
        <taxon>Mammalia</taxon>
        <taxon>Eutheria</taxon>
        <taxon>Laurasiatheria</taxon>
        <taxon>Carnivora</taxon>
        <taxon>Caniformia</taxon>
        <taxon>Musteloidea</taxon>
        <taxon>Mustelidae</taxon>
        <taxon>Guloninae</taxon>
        <taxon>Gulo</taxon>
    </lineage>
</organism>
<dbReference type="EMBL" id="CYRY02000136">
    <property type="protein sequence ID" value="VCW48741.1"/>
    <property type="molecule type" value="Genomic_DNA"/>
</dbReference>
<comment type="caution">
    <text evidence="1">The sequence shown here is derived from an EMBL/GenBank/DDBJ whole genome shotgun (WGS) entry which is preliminary data.</text>
</comment>
<evidence type="ECO:0000313" key="2">
    <source>
        <dbReference type="Proteomes" id="UP000269945"/>
    </source>
</evidence>
<sequence>MRESSGSGCRLLPHELYVFITVTKYLHVLRVPQSTPSKDGA</sequence>
<protein>
    <submittedName>
        <fullName evidence="1">Uncharacterized protein</fullName>
    </submittedName>
</protein>
<name>A0A9X9PT12_GULGU</name>
<evidence type="ECO:0000313" key="1">
    <source>
        <dbReference type="EMBL" id="VCW48741.1"/>
    </source>
</evidence>
<reference evidence="1 2" key="1">
    <citation type="submission" date="2018-10" db="EMBL/GenBank/DDBJ databases">
        <authorList>
            <person name="Ekblom R."/>
            <person name="Jareborg N."/>
        </authorList>
    </citation>
    <scope>NUCLEOTIDE SEQUENCE [LARGE SCALE GENOMIC DNA]</scope>
    <source>
        <tissue evidence="1">Muscle</tissue>
    </source>
</reference>